<gene>
    <name evidence="1" type="ORF">LXM24_21855</name>
</gene>
<reference evidence="1" key="1">
    <citation type="submission" date="2021-12" db="EMBL/GenBank/DDBJ databases">
        <title>Novel species in genus Dyadobacter.</title>
        <authorList>
            <person name="Ma C."/>
        </authorList>
    </citation>
    <scope>NUCLEOTIDE SEQUENCE</scope>
    <source>
        <strain evidence="1">CY399</strain>
    </source>
</reference>
<accession>A0A9X1PF69</accession>
<evidence type="ECO:0000313" key="2">
    <source>
        <dbReference type="Proteomes" id="UP001139700"/>
    </source>
</evidence>
<keyword evidence="2" id="KW-1185">Reference proteome</keyword>
<dbReference type="AlphaFoldDB" id="A0A9X1PF69"/>
<dbReference type="Proteomes" id="UP001139700">
    <property type="component" value="Unassembled WGS sequence"/>
</dbReference>
<organism evidence="1 2">
    <name type="scientific">Dyadobacter fanqingshengii</name>
    <dbReference type="NCBI Taxonomy" id="2906443"/>
    <lineage>
        <taxon>Bacteria</taxon>
        <taxon>Pseudomonadati</taxon>
        <taxon>Bacteroidota</taxon>
        <taxon>Cytophagia</taxon>
        <taxon>Cytophagales</taxon>
        <taxon>Spirosomataceae</taxon>
        <taxon>Dyadobacter</taxon>
    </lineage>
</organism>
<name>A0A9X1PF69_9BACT</name>
<dbReference type="EMBL" id="JAJTTA010000004">
    <property type="protein sequence ID" value="MCF0042763.1"/>
    <property type="molecule type" value="Genomic_DNA"/>
</dbReference>
<dbReference type="RefSeq" id="WP_234615601.1">
    <property type="nucleotide sequence ID" value="NZ_CP098806.1"/>
</dbReference>
<proteinExistence type="predicted"/>
<comment type="caution">
    <text evidence="1">The sequence shown here is derived from an EMBL/GenBank/DDBJ whole genome shotgun (WGS) entry which is preliminary data.</text>
</comment>
<sequence>MATTQTIPTRLSNLQIELLKLYPYSVSEKELGDIRKILSDYFAKKIDSEMDELWEKNDWGDQTIESWKSEHIRSKSSK</sequence>
<protein>
    <submittedName>
        <fullName evidence="1">Uncharacterized protein</fullName>
    </submittedName>
</protein>
<evidence type="ECO:0000313" key="1">
    <source>
        <dbReference type="EMBL" id="MCF0042763.1"/>
    </source>
</evidence>